<reference evidence="2" key="2">
    <citation type="submission" date="2006-05" db="EMBL/GenBank/DDBJ databases">
        <title>Sequencing of the draft genome and assembly of Desulfuromonas acetoxidans DSM 684.</title>
        <authorList>
            <consortium name="US DOE Joint Genome Institute (JGI-PGF)"/>
            <person name="Copeland A."/>
            <person name="Lucas S."/>
            <person name="Lapidus A."/>
            <person name="Barry K."/>
            <person name="Detter J.C."/>
            <person name="Glavina del Rio T."/>
            <person name="Hammon N."/>
            <person name="Israni S."/>
            <person name="Dalin E."/>
            <person name="Tice H."/>
            <person name="Bruce D."/>
            <person name="Pitluck S."/>
            <person name="Richardson P."/>
        </authorList>
    </citation>
    <scope>NUCLEOTIDE SEQUENCE [LARGE SCALE GENOMIC DNA]</scope>
    <source>
        <strain evidence="2">DSM 684</strain>
    </source>
</reference>
<dbReference type="RefSeq" id="WP_005997362.1">
    <property type="nucleotide sequence ID" value="NZ_AAEW02000001.1"/>
</dbReference>
<sequence>MEGFTDNALEQALIGWAKLLKNVSYYPDGHPALNTAIHQSVDLLRTVLARNDAPLVLTVKRRQFLIDNHPLISNNPLPPDVANRLFAHKIKTLTFLPDLVDRHLLSLCRIITSEPATVVIEGGVQELLERQQVTTIWTNELDLGAINKRREALEQKHNGASPGKEESSPEQNGQPGQLLESSEASLQQVLDKLQEILLAPAKDKEMPFLHALRQLTQSLQRLMGEGHHQQALQILKQLDVWIQSPQTDARYVRVLRQAVASLIGHPLVDLLIDNAKTRQEQHFVTRIIMDLPAEQVGSLLIQRLSEELDNKLRRFLSQLLVAMGAKVFPLLIDSLSDERWFVTRNAITILSESRDPELTEQFIPYLDHPDGRVAKEAIRALARIKTEQASQALIAKLESKDYEFPNQIILALGAQADPAAVPPLVKIARQRDPFLNQKNQVRDAILALSEIASPDCSQALIDLVERGKLVKRKEYNEIRCQAAAAMGNLSDPESLAALQRASDSSNQKLASTARQALRQRSES</sequence>
<comment type="caution">
    <text evidence="2">The sequence shown here is derived from an EMBL/GenBank/DDBJ whole genome shotgun (WGS) entry which is preliminary data.</text>
</comment>
<dbReference type="Pfam" id="PF13646">
    <property type="entry name" value="HEAT_2"/>
    <property type="match status" value="1"/>
</dbReference>
<feature type="compositionally biased region" description="Basic and acidic residues" evidence="1">
    <location>
        <begin position="155"/>
        <end position="167"/>
    </location>
</feature>
<feature type="compositionally biased region" description="Polar residues" evidence="1">
    <location>
        <begin position="169"/>
        <end position="181"/>
    </location>
</feature>
<dbReference type="OrthoDB" id="9766168at2"/>
<evidence type="ECO:0000313" key="3">
    <source>
        <dbReference type="Proteomes" id="UP000005695"/>
    </source>
</evidence>
<dbReference type="GO" id="GO:0016829">
    <property type="term" value="F:lyase activity"/>
    <property type="evidence" value="ECO:0007669"/>
    <property type="project" value="UniProtKB-KW"/>
</dbReference>
<dbReference type="InterPro" id="IPR011989">
    <property type="entry name" value="ARM-like"/>
</dbReference>
<proteinExistence type="predicted"/>
<dbReference type="SMART" id="SM00567">
    <property type="entry name" value="EZ_HEAT"/>
    <property type="match status" value="4"/>
</dbReference>
<dbReference type="InterPro" id="IPR004155">
    <property type="entry name" value="PBS_lyase_HEAT"/>
</dbReference>
<gene>
    <name evidence="2" type="ORF">Dace_3031</name>
</gene>
<keyword evidence="3" id="KW-1185">Reference proteome</keyword>
<dbReference type="SUPFAM" id="SSF48371">
    <property type="entry name" value="ARM repeat"/>
    <property type="match status" value="1"/>
</dbReference>
<feature type="compositionally biased region" description="Polar residues" evidence="1">
    <location>
        <begin position="501"/>
        <end position="514"/>
    </location>
</feature>
<dbReference type="EMBL" id="AAEW02000001">
    <property type="protein sequence ID" value="EAT17165.1"/>
    <property type="molecule type" value="Genomic_DNA"/>
</dbReference>
<evidence type="ECO:0000256" key="1">
    <source>
        <dbReference type="SAM" id="MobiDB-lite"/>
    </source>
</evidence>
<name>Q1K4D8_DESA6</name>
<dbReference type="AlphaFoldDB" id="Q1K4D8"/>
<reference evidence="2" key="1">
    <citation type="submission" date="2006-05" db="EMBL/GenBank/DDBJ databases">
        <title>Annotation of the draft genome assembly of Desulfuromonas acetoxidans DSM 684.</title>
        <authorList>
            <consortium name="US DOE Joint Genome Institute (JGI-ORNL)"/>
            <person name="Larimer F."/>
            <person name="Land M."/>
            <person name="Hauser L."/>
        </authorList>
    </citation>
    <scope>NUCLEOTIDE SEQUENCE [LARGE SCALE GENOMIC DNA]</scope>
    <source>
        <strain evidence="2">DSM 684</strain>
    </source>
</reference>
<feature type="region of interest" description="Disordered" evidence="1">
    <location>
        <begin position="497"/>
        <end position="523"/>
    </location>
</feature>
<protein>
    <submittedName>
        <fullName evidence="2">PBS lyase HEAT-like repeat</fullName>
    </submittedName>
</protein>
<dbReference type="InterPro" id="IPR016024">
    <property type="entry name" value="ARM-type_fold"/>
</dbReference>
<feature type="region of interest" description="Disordered" evidence="1">
    <location>
        <begin position="155"/>
        <end position="181"/>
    </location>
</feature>
<dbReference type="Gene3D" id="1.25.10.10">
    <property type="entry name" value="Leucine-rich Repeat Variant"/>
    <property type="match status" value="2"/>
</dbReference>
<organism evidence="2 3">
    <name type="scientific">Desulfuromonas acetoxidans (strain DSM 684 / 11070)</name>
    <dbReference type="NCBI Taxonomy" id="281689"/>
    <lineage>
        <taxon>Bacteria</taxon>
        <taxon>Pseudomonadati</taxon>
        <taxon>Thermodesulfobacteriota</taxon>
        <taxon>Desulfuromonadia</taxon>
        <taxon>Desulfuromonadales</taxon>
        <taxon>Desulfuromonadaceae</taxon>
        <taxon>Desulfuromonas</taxon>
    </lineage>
</organism>
<accession>Q1K4D8</accession>
<dbReference type="Proteomes" id="UP000005695">
    <property type="component" value="Unassembled WGS sequence"/>
</dbReference>
<dbReference type="Pfam" id="PF03130">
    <property type="entry name" value="HEAT_PBS"/>
    <property type="match status" value="1"/>
</dbReference>
<evidence type="ECO:0000313" key="2">
    <source>
        <dbReference type="EMBL" id="EAT17165.1"/>
    </source>
</evidence>